<evidence type="ECO:0000313" key="7">
    <source>
        <dbReference type="EMBL" id="CDK25286.1"/>
    </source>
</evidence>
<dbReference type="PANTHER" id="PTHR13914">
    <property type="entry name" value="PROLINE OXIDASE"/>
    <property type="match status" value="1"/>
</dbReference>
<feature type="domain" description="Proline dehydrogenase" evidence="6">
    <location>
        <begin position="200"/>
        <end position="438"/>
    </location>
</feature>
<dbReference type="Pfam" id="PF01619">
    <property type="entry name" value="Pro_dh"/>
    <property type="match status" value="1"/>
</dbReference>
<evidence type="ECO:0000256" key="5">
    <source>
        <dbReference type="RuleBase" id="RU364054"/>
    </source>
</evidence>
<dbReference type="GeneID" id="34518686"/>
<reference evidence="7" key="2">
    <citation type="submission" date="2014-02" db="EMBL/GenBank/DDBJ databases">
        <title>Complete DNA sequence of /Kuraishia capsulata/ illustrates novel genomic features among budding yeasts (/Saccharomycotina/).</title>
        <authorList>
            <person name="Morales L."/>
            <person name="Noel B."/>
            <person name="Porcel B."/>
            <person name="Marcet-Houben M."/>
            <person name="Hullo M-F."/>
            <person name="Sacerdot C."/>
            <person name="Tekaia F."/>
            <person name="Leh-Louis V."/>
            <person name="Despons L."/>
            <person name="Khanna V."/>
            <person name="Aury J-M."/>
            <person name="Barbe V."/>
            <person name="Couloux A."/>
            <person name="Labadie K."/>
            <person name="Pelletier E."/>
            <person name="Souciet J-L."/>
            <person name="Boekhout T."/>
            <person name="Gabaldon T."/>
            <person name="Wincker P."/>
            <person name="Dujon B."/>
        </authorList>
    </citation>
    <scope>NUCLEOTIDE SEQUENCE</scope>
    <source>
        <strain evidence="7">CBS 1993</strain>
    </source>
</reference>
<dbReference type="GO" id="GO:0010133">
    <property type="term" value="P:L-proline catabolic process to L-glutamate"/>
    <property type="evidence" value="ECO:0007669"/>
    <property type="project" value="TreeGrafter"/>
</dbReference>
<dbReference type="GO" id="GO:0071949">
    <property type="term" value="F:FAD binding"/>
    <property type="evidence" value="ECO:0007669"/>
    <property type="project" value="TreeGrafter"/>
</dbReference>
<protein>
    <recommendedName>
        <fullName evidence="2 5">Proline dehydrogenase</fullName>
        <ecNumber evidence="2 5">1.5.5.2</ecNumber>
    </recommendedName>
</protein>
<dbReference type="RefSeq" id="XP_022457298.1">
    <property type="nucleotide sequence ID" value="XM_022605872.1"/>
</dbReference>
<dbReference type="InterPro" id="IPR015659">
    <property type="entry name" value="Proline_oxidase"/>
</dbReference>
<dbReference type="InterPro" id="IPR002872">
    <property type="entry name" value="Proline_DH_dom"/>
</dbReference>
<dbReference type="OrthoDB" id="5464at2759"/>
<dbReference type="AlphaFoldDB" id="W6MH62"/>
<sequence>MLSTRSMYRSTAFLRVGLVLNRRTLISSKTTKTVMPVTYDSTPEPSNREKSPGYLEALTTPELLSYGLIGLATLNKGTLDMAIKAFPFIPTWMLKVFLYKNYCGGEDFEQVKATGARLAKRGIKNMMISLTIEAAEVHGDAEPIDIGYIVRETKKSVSEVLVPHTLSMISESGDLNSVPPGYVALKPTGLIDDAVNVLTNYEHPDYSVKFEELVANCSEICEIVRTANARLAKEHPERIAPFVVATIDAEKFTLQRGVYELQRRLFARFNVSEEPISVVGTIQMYLKESQDLLASEYKLAQQNRYRVGWKLVRGAYIHTEPDRSVIHDTKENTDDNYNRGISRTIDQIVKQEKNTGVVGHLVVASHNYDSQLFAEEIIKSSAQKSNITLAQLLGMADDVTHDLIHAHGVNNIIKYVPWGPPKETKDYLLRRLEENGDAVRSDSGWPLLKGIVSVIGRRWFTQKQSL</sequence>
<evidence type="ECO:0000256" key="1">
    <source>
        <dbReference type="ARBA" id="ARBA00005869"/>
    </source>
</evidence>
<gene>
    <name evidence="7" type="ORF">KUCA_T00001253001</name>
</gene>
<dbReference type="SUPFAM" id="SSF51730">
    <property type="entry name" value="FAD-linked oxidoreductase"/>
    <property type="match status" value="1"/>
</dbReference>
<comment type="cofactor">
    <cofactor evidence="5">
        <name>FAD</name>
        <dbReference type="ChEBI" id="CHEBI:57692"/>
    </cofactor>
</comment>
<accession>W6MH62</accession>
<keyword evidence="8" id="KW-1185">Reference proteome</keyword>
<dbReference type="STRING" id="1382522.W6MH62"/>
<comment type="similarity">
    <text evidence="1 5">Belongs to the proline oxidase family.</text>
</comment>
<proteinExistence type="inferred from homology"/>
<dbReference type="GO" id="GO:0004657">
    <property type="term" value="F:proline dehydrogenase activity"/>
    <property type="evidence" value="ECO:0007669"/>
    <property type="project" value="UniProtKB-EC"/>
</dbReference>
<dbReference type="EMBL" id="HG793125">
    <property type="protein sequence ID" value="CDK25286.1"/>
    <property type="molecule type" value="Genomic_DNA"/>
</dbReference>
<dbReference type="GO" id="GO:0005739">
    <property type="term" value="C:mitochondrion"/>
    <property type="evidence" value="ECO:0007669"/>
    <property type="project" value="TreeGrafter"/>
</dbReference>
<dbReference type="Gene3D" id="3.20.20.220">
    <property type="match status" value="1"/>
</dbReference>
<evidence type="ECO:0000259" key="6">
    <source>
        <dbReference type="Pfam" id="PF01619"/>
    </source>
</evidence>
<dbReference type="PANTHER" id="PTHR13914:SF0">
    <property type="entry name" value="PROLINE DEHYDROGENASE 1, MITOCHONDRIAL"/>
    <property type="match status" value="1"/>
</dbReference>
<evidence type="ECO:0000256" key="3">
    <source>
        <dbReference type="ARBA" id="ARBA00023002"/>
    </source>
</evidence>
<organism evidence="7 8">
    <name type="scientific">Kuraishia capsulata CBS 1993</name>
    <dbReference type="NCBI Taxonomy" id="1382522"/>
    <lineage>
        <taxon>Eukaryota</taxon>
        <taxon>Fungi</taxon>
        <taxon>Dikarya</taxon>
        <taxon>Ascomycota</taxon>
        <taxon>Saccharomycotina</taxon>
        <taxon>Pichiomycetes</taxon>
        <taxon>Pichiales</taxon>
        <taxon>Pichiaceae</taxon>
        <taxon>Kuraishia</taxon>
    </lineage>
</organism>
<dbReference type="EC" id="1.5.5.2" evidence="2 5"/>
<dbReference type="InterPro" id="IPR029041">
    <property type="entry name" value="FAD-linked_oxidoreductase-like"/>
</dbReference>
<dbReference type="Proteomes" id="UP000019384">
    <property type="component" value="Unassembled WGS sequence"/>
</dbReference>
<keyword evidence="3 5" id="KW-0560">Oxidoreductase</keyword>
<evidence type="ECO:0000256" key="2">
    <source>
        <dbReference type="ARBA" id="ARBA00012695"/>
    </source>
</evidence>
<keyword evidence="5" id="KW-0274">FAD</keyword>
<dbReference type="HOGENOM" id="CLU_029274_0_0_1"/>
<evidence type="ECO:0000313" key="8">
    <source>
        <dbReference type="Proteomes" id="UP000019384"/>
    </source>
</evidence>
<reference evidence="7" key="1">
    <citation type="submission" date="2013-12" db="EMBL/GenBank/DDBJ databases">
        <authorList>
            <person name="Genoscope - CEA"/>
        </authorList>
    </citation>
    <scope>NUCLEOTIDE SEQUENCE</scope>
    <source>
        <strain evidence="7">CBS 1993</strain>
    </source>
</reference>
<comment type="function">
    <text evidence="5">Converts proline to delta-1-pyrroline-5-carboxylate.</text>
</comment>
<keyword evidence="4 5" id="KW-0642">Proline metabolism</keyword>
<comment type="catalytic activity">
    <reaction evidence="5">
        <text>L-proline + a quinone = (S)-1-pyrroline-5-carboxylate + a quinol + H(+)</text>
        <dbReference type="Rhea" id="RHEA:23784"/>
        <dbReference type="ChEBI" id="CHEBI:15378"/>
        <dbReference type="ChEBI" id="CHEBI:17388"/>
        <dbReference type="ChEBI" id="CHEBI:24646"/>
        <dbReference type="ChEBI" id="CHEBI:60039"/>
        <dbReference type="ChEBI" id="CHEBI:132124"/>
        <dbReference type="EC" id="1.5.5.2"/>
    </reaction>
</comment>
<name>W6MH62_9ASCO</name>
<keyword evidence="5" id="KW-0285">Flavoprotein</keyword>
<evidence type="ECO:0000256" key="4">
    <source>
        <dbReference type="ARBA" id="ARBA00023062"/>
    </source>
</evidence>